<proteinExistence type="predicted"/>
<dbReference type="AlphaFoldDB" id="A0A1X7MN58"/>
<keyword evidence="2" id="KW-1185">Reference proteome</keyword>
<dbReference type="Proteomes" id="UP000193083">
    <property type="component" value="Unassembled WGS sequence"/>
</dbReference>
<evidence type="ECO:0000313" key="2">
    <source>
        <dbReference type="Proteomes" id="UP000193083"/>
    </source>
</evidence>
<evidence type="ECO:0000313" key="1">
    <source>
        <dbReference type="EMBL" id="SMH26262.1"/>
    </source>
</evidence>
<gene>
    <name evidence="1" type="ORF">SAMN02982922_0105</name>
</gene>
<organism evidence="1 2">
    <name type="scientific">Mesorhizobium australicum</name>
    <dbReference type="NCBI Taxonomy" id="536018"/>
    <lineage>
        <taxon>Bacteria</taxon>
        <taxon>Pseudomonadati</taxon>
        <taxon>Pseudomonadota</taxon>
        <taxon>Alphaproteobacteria</taxon>
        <taxon>Hyphomicrobiales</taxon>
        <taxon>Phyllobacteriaceae</taxon>
        <taxon>Mesorhizobium</taxon>
    </lineage>
</organism>
<dbReference type="RefSeq" id="WP_139832107.1">
    <property type="nucleotide sequence ID" value="NZ_FXBL01000002.1"/>
</dbReference>
<accession>A0A1X7MN58</accession>
<name>A0A1X7MN58_9HYPH</name>
<dbReference type="OrthoDB" id="7995475at2"/>
<dbReference type="EMBL" id="FXBL01000002">
    <property type="protein sequence ID" value="SMH26262.1"/>
    <property type="molecule type" value="Genomic_DNA"/>
</dbReference>
<sequence length="131" mass="14392">MDAVSAAAGSLKERREGAPVALSLLIGYKTTMTTEAKDSQVDTKVRKAVEEVLRDRLADYGYTGVNVAPGQDRDGDPVLLVDVRYKALDKPIASKATFGLVTAIRQQLARIGETRFPHIRHHFDEQQKIAS</sequence>
<protein>
    <submittedName>
        <fullName evidence="1">Uncharacterized protein</fullName>
    </submittedName>
</protein>
<reference evidence="1 2" key="1">
    <citation type="submission" date="2017-04" db="EMBL/GenBank/DDBJ databases">
        <authorList>
            <person name="Afonso C.L."/>
            <person name="Miller P.J."/>
            <person name="Scott M.A."/>
            <person name="Spackman E."/>
            <person name="Goraichik I."/>
            <person name="Dimitrov K.M."/>
            <person name="Suarez D.L."/>
            <person name="Swayne D.E."/>
        </authorList>
    </citation>
    <scope>NUCLEOTIDE SEQUENCE [LARGE SCALE GENOMIC DNA]</scope>
    <source>
        <strain evidence="1 2">B5P</strain>
    </source>
</reference>